<gene>
    <name evidence="1" type="ORF">EWB00_001629</name>
</gene>
<protein>
    <submittedName>
        <fullName evidence="1">Uncharacterized protein</fullName>
    </submittedName>
</protein>
<evidence type="ECO:0000313" key="2">
    <source>
        <dbReference type="Proteomes" id="UP000311919"/>
    </source>
</evidence>
<dbReference type="AlphaFoldDB" id="A0A4Z2CK32"/>
<evidence type="ECO:0000313" key="1">
    <source>
        <dbReference type="EMBL" id="TNN04568.1"/>
    </source>
</evidence>
<dbReference type="Proteomes" id="UP000311919">
    <property type="component" value="Unassembled WGS sequence"/>
</dbReference>
<dbReference type="EMBL" id="SKCS01001446">
    <property type="protein sequence ID" value="TNN04568.1"/>
    <property type="molecule type" value="Genomic_DNA"/>
</dbReference>
<sequence length="102" mass="11572">MRHRHLEERHPVPGQASHHLFVHDEEALMCFNWRGARGHLLISLTCKENRQSVIEAIDLLCSGSRVVLRGRTLQTTPVEVGRAVRDSSERLCASVEESDSYP</sequence>
<comment type="caution">
    <text evidence="1">The sequence shown here is derived from an EMBL/GenBank/DDBJ whole genome shotgun (WGS) entry which is preliminary data.</text>
</comment>
<keyword evidence="2" id="KW-1185">Reference proteome</keyword>
<reference evidence="1 2" key="1">
    <citation type="submission" date="2019-03" db="EMBL/GenBank/DDBJ databases">
        <title>An improved genome assembly of the fluke Schistosoma japonicum.</title>
        <authorList>
            <person name="Hu W."/>
            <person name="Luo F."/>
            <person name="Yin M."/>
            <person name="Mo X."/>
            <person name="Sun C."/>
            <person name="Wu Q."/>
            <person name="Zhu B."/>
            <person name="Xiang M."/>
            <person name="Wang J."/>
            <person name="Wang Y."/>
            <person name="Zhang T."/>
            <person name="Xu B."/>
            <person name="Zheng H."/>
            <person name="Feng Z."/>
        </authorList>
    </citation>
    <scope>NUCLEOTIDE SEQUENCE [LARGE SCALE GENOMIC DNA]</scope>
    <source>
        <strain evidence="1">HuSjv2</strain>
        <tissue evidence="1">Worms</tissue>
    </source>
</reference>
<organism evidence="1 2">
    <name type="scientific">Schistosoma japonicum</name>
    <name type="common">Blood fluke</name>
    <dbReference type="NCBI Taxonomy" id="6182"/>
    <lineage>
        <taxon>Eukaryota</taxon>
        <taxon>Metazoa</taxon>
        <taxon>Spiralia</taxon>
        <taxon>Lophotrochozoa</taxon>
        <taxon>Platyhelminthes</taxon>
        <taxon>Trematoda</taxon>
        <taxon>Digenea</taxon>
        <taxon>Strigeidida</taxon>
        <taxon>Schistosomatoidea</taxon>
        <taxon>Schistosomatidae</taxon>
        <taxon>Schistosoma</taxon>
    </lineage>
</organism>
<accession>A0A4Z2CK32</accession>
<name>A0A4Z2CK32_SCHJA</name>
<proteinExistence type="predicted"/>